<name>A0AAD6VY61_9ROSI</name>
<dbReference type="EMBL" id="JAQIZT010000006">
    <property type="protein sequence ID" value="KAJ6992027.1"/>
    <property type="molecule type" value="Genomic_DNA"/>
</dbReference>
<evidence type="ECO:0000313" key="3">
    <source>
        <dbReference type="Proteomes" id="UP001164929"/>
    </source>
</evidence>
<gene>
    <name evidence="2" type="ORF">NC653_015397</name>
</gene>
<proteinExistence type="predicted"/>
<feature type="transmembrane region" description="Helical" evidence="1">
    <location>
        <begin position="153"/>
        <end position="171"/>
    </location>
</feature>
<dbReference type="AlphaFoldDB" id="A0AAD6VY61"/>
<keyword evidence="3" id="KW-1185">Reference proteome</keyword>
<evidence type="ECO:0000256" key="1">
    <source>
        <dbReference type="SAM" id="Phobius"/>
    </source>
</evidence>
<organism evidence="2 3">
    <name type="scientific">Populus alba x Populus x berolinensis</name>
    <dbReference type="NCBI Taxonomy" id="444605"/>
    <lineage>
        <taxon>Eukaryota</taxon>
        <taxon>Viridiplantae</taxon>
        <taxon>Streptophyta</taxon>
        <taxon>Embryophyta</taxon>
        <taxon>Tracheophyta</taxon>
        <taxon>Spermatophyta</taxon>
        <taxon>Magnoliopsida</taxon>
        <taxon>eudicotyledons</taxon>
        <taxon>Gunneridae</taxon>
        <taxon>Pentapetalae</taxon>
        <taxon>rosids</taxon>
        <taxon>fabids</taxon>
        <taxon>Malpighiales</taxon>
        <taxon>Salicaceae</taxon>
        <taxon>Saliceae</taxon>
        <taxon>Populus</taxon>
    </lineage>
</organism>
<keyword evidence="1" id="KW-1133">Transmembrane helix</keyword>
<comment type="caution">
    <text evidence="2">The sequence shown here is derived from an EMBL/GenBank/DDBJ whole genome shotgun (WGS) entry which is preliminary data.</text>
</comment>
<keyword evidence="1" id="KW-0812">Transmembrane</keyword>
<dbReference type="Proteomes" id="UP001164929">
    <property type="component" value="Chromosome 6"/>
</dbReference>
<reference evidence="2" key="1">
    <citation type="journal article" date="2023" name="Mol. Ecol. Resour.">
        <title>Chromosome-level genome assembly of a triploid poplar Populus alba 'Berolinensis'.</title>
        <authorList>
            <person name="Chen S."/>
            <person name="Yu Y."/>
            <person name="Wang X."/>
            <person name="Wang S."/>
            <person name="Zhang T."/>
            <person name="Zhou Y."/>
            <person name="He R."/>
            <person name="Meng N."/>
            <person name="Wang Y."/>
            <person name="Liu W."/>
            <person name="Liu Z."/>
            <person name="Liu J."/>
            <person name="Guo Q."/>
            <person name="Huang H."/>
            <person name="Sederoff R.R."/>
            <person name="Wang G."/>
            <person name="Qu G."/>
            <person name="Chen S."/>
        </authorList>
    </citation>
    <scope>NUCLEOTIDE SEQUENCE</scope>
    <source>
        <strain evidence="2">SC-2020</strain>
    </source>
</reference>
<keyword evidence="1" id="KW-0472">Membrane</keyword>
<sequence>MAPKDSTLHKHIHFCTHSNLYFGNYNNHLPIYHTLTFYKVHDILQEVLAYKSDDNMVLGGIFHNMCMVVVEVEVVDMEVDMEVVDMEVKVHDTLTFYHTLTFYKVHDILQEVLAYNIDDNMVLGGIFHHMCMVVVEVEVEVVEVKVKVEQPTTVIVTVFFFWSYVWFWISIVH</sequence>
<accession>A0AAD6VY61</accession>
<evidence type="ECO:0000313" key="2">
    <source>
        <dbReference type="EMBL" id="KAJ6992027.1"/>
    </source>
</evidence>
<protein>
    <submittedName>
        <fullName evidence="2">Uncharacterized protein</fullName>
    </submittedName>
</protein>